<evidence type="ECO:0000313" key="1">
    <source>
        <dbReference type="EMBL" id="AHI57882.1"/>
    </source>
</evidence>
<name>W0GQR1_9MOLU</name>
<organism evidence="1 2">
    <name type="scientific">Spiroplasma mirum ATCC 29335</name>
    <dbReference type="NCBI Taxonomy" id="838561"/>
    <lineage>
        <taxon>Bacteria</taxon>
        <taxon>Bacillati</taxon>
        <taxon>Mycoplasmatota</taxon>
        <taxon>Mollicutes</taxon>
        <taxon>Entomoplasmatales</taxon>
        <taxon>Spiroplasmataceae</taxon>
        <taxon>Spiroplasma</taxon>
    </lineage>
</organism>
<reference evidence="1 2" key="1">
    <citation type="submission" date="2013-09" db="EMBL/GenBank/DDBJ databases">
        <title>Complete genome sequence of Spiroplasma mirum suckling mouse cataract agent.</title>
        <authorList>
            <person name="Landry C.A."/>
            <person name="Bastian F.O."/>
            <person name="Thune R.L."/>
        </authorList>
    </citation>
    <scope>NUCLEOTIDE SEQUENCE [LARGE SCALE GENOMIC DNA]</scope>
    <source>
        <strain evidence="1 2">SMCA</strain>
    </source>
</reference>
<dbReference type="EMBL" id="CP006720">
    <property type="protein sequence ID" value="AHI57882.1"/>
    <property type="molecule type" value="Genomic_DNA"/>
</dbReference>
<sequence length="81" mass="10029">MQNIIKNNEEYIETTNTIYKNFLVFKANTFGNDNTSKNEWYQYHYLLKSEYNYDFMRIFNYFGPKIYLFKFTNNDFAEKII</sequence>
<accession>W0GQR1</accession>
<dbReference type="KEGG" id="smia:P344_02685"/>
<proteinExistence type="predicted"/>
<dbReference type="Proteomes" id="UP000019260">
    <property type="component" value="Chromosome"/>
</dbReference>
<dbReference type="KEGG" id="smir:SMM_0446"/>
<gene>
    <name evidence="1" type="ORF">P344_02685</name>
</gene>
<dbReference type="PATRIC" id="fig|838561.4.peg.505"/>
<evidence type="ECO:0000313" key="2">
    <source>
        <dbReference type="Proteomes" id="UP000019260"/>
    </source>
</evidence>
<keyword evidence="2" id="KW-1185">Reference proteome</keyword>
<dbReference type="AlphaFoldDB" id="W0GQR1"/>
<protein>
    <submittedName>
        <fullName evidence="1">Uncharacterized protein</fullName>
    </submittedName>
</protein>
<dbReference type="HOGENOM" id="CLU_2572125_0_0_14"/>